<comment type="caution">
    <text evidence="2">The sequence shown here is derived from an EMBL/GenBank/DDBJ whole genome shotgun (WGS) entry which is preliminary data.</text>
</comment>
<feature type="signal peptide" evidence="1">
    <location>
        <begin position="1"/>
        <end position="16"/>
    </location>
</feature>
<sequence>MKCLIICSILLAGALAFERWGPGESECANKLNVKREEIEDISYPAPLDNIVLNDFTECRWKKRGLLSDDGEVNWDTIRNLMLSKDYMEAARLNELDIKWVDFVNSQIDKCRNIRGDTHGQTVVKVENCFFNSGN</sequence>
<dbReference type="Proteomes" id="UP000801492">
    <property type="component" value="Unassembled WGS sequence"/>
</dbReference>
<dbReference type="InterPro" id="IPR036728">
    <property type="entry name" value="PBP_GOBP_sf"/>
</dbReference>
<protein>
    <submittedName>
        <fullName evidence="2">Uncharacterized protein</fullName>
    </submittedName>
</protein>
<name>A0A8K0CZD0_IGNLU</name>
<accession>A0A8K0CZD0</accession>
<organism evidence="2 3">
    <name type="scientific">Ignelater luminosus</name>
    <name type="common">Cucubano</name>
    <name type="synonym">Pyrophorus luminosus</name>
    <dbReference type="NCBI Taxonomy" id="2038154"/>
    <lineage>
        <taxon>Eukaryota</taxon>
        <taxon>Metazoa</taxon>
        <taxon>Ecdysozoa</taxon>
        <taxon>Arthropoda</taxon>
        <taxon>Hexapoda</taxon>
        <taxon>Insecta</taxon>
        <taxon>Pterygota</taxon>
        <taxon>Neoptera</taxon>
        <taxon>Endopterygota</taxon>
        <taxon>Coleoptera</taxon>
        <taxon>Polyphaga</taxon>
        <taxon>Elateriformia</taxon>
        <taxon>Elateroidea</taxon>
        <taxon>Elateridae</taxon>
        <taxon>Agrypninae</taxon>
        <taxon>Pyrophorini</taxon>
        <taxon>Ignelater</taxon>
    </lineage>
</organism>
<dbReference type="GO" id="GO:0005549">
    <property type="term" value="F:odorant binding"/>
    <property type="evidence" value="ECO:0007669"/>
    <property type="project" value="InterPro"/>
</dbReference>
<evidence type="ECO:0000256" key="1">
    <source>
        <dbReference type="SAM" id="SignalP"/>
    </source>
</evidence>
<dbReference type="CDD" id="cd23992">
    <property type="entry name" value="PBP_GOBP"/>
    <property type="match status" value="1"/>
</dbReference>
<dbReference type="Pfam" id="PF01395">
    <property type="entry name" value="PBP_GOBP"/>
    <property type="match status" value="1"/>
</dbReference>
<reference evidence="2" key="1">
    <citation type="submission" date="2019-08" db="EMBL/GenBank/DDBJ databases">
        <title>The genome of the North American firefly Photinus pyralis.</title>
        <authorList>
            <consortium name="Photinus pyralis genome working group"/>
            <person name="Fallon T.R."/>
            <person name="Sander Lower S.E."/>
            <person name="Weng J.-K."/>
        </authorList>
    </citation>
    <scope>NUCLEOTIDE SEQUENCE</scope>
    <source>
        <strain evidence="2">TRF0915ILg1</strain>
        <tissue evidence="2">Whole body</tissue>
    </source>
</reference>
<gene>
    <name evidence="2" type="ORF">ILUMI_09648</name>
</gene>
<dbReference type="OrthoDB" id="7665616at2759"/>
<dbReference type="EMBL" id="VTPC01004968">
    <property type="protein sequence ID" value="KAF2896525.1"/>
    <property type="molecule type" value="Genomic_DNA"/>
</dbReference>
<keyword evidence="1" id="KW-0732">Signal</keyword>
<feature type="chain" id="PRO_5035447509" evidence="1">
    <location>
        <begin position="17"/>
        <end position="134"/>
    </location>
</feature>
<proteinExistence type="predicted"/>
<dbReference type="AlphaFoldDB" id="A0A8K0CZD0"/>
<dbReference type="InterPro" id="IPR006170">
    <property type="entry name" value="PBP/GOBP"/>
</dbReference>
<evidence type="ECO:0000313" key="3">
    <source>
        <dbReference type="Proteomes" id="UP000801492"/>
    </source>
</evidence>
<evidence type="ECO:0000313" key="2">
    <source>
        <dbReference type="EMBL" id="KAF2896525.1"/>
    </source>
</evidence>
<dbReference type="Gene3D" id="1.10.238.20">
    <property type="entry name" value="Pheromone/general odorant binding protein domain"/>
    <property type="match status" value="1"/>
</dbReference>
<keyword evidence="3" id="KW-1185">Reference proteome</keyword>
<dbReference type="SUPFAM" id="SSF47565">
    <property type="entry name" value="Insect pheromone/odorant-binding proteins"/>
    <property type="match status" value="1"/>
</dbReference>